<keyword evidence="4 8" id="KW-1003">Cell membrane</keyword>
<dbReference type="PANTHER" id="PTHR30269:SF37">
    <property type="entry name" value="MEMBRANE TRANSPORTER PROTEIN"/>
    <property type="match status" value="1"/>
</dbReference>
<feature type="transmembrane region" description="Helical" evidence="8">
    <location>
        <begin position="199"/>
        <end position="216"/>
    </location>
</feature>
<gene>
    <name evidence="9" type="ORF">EHS89_10660</name>
</gene>
<dbReference type="EMBL" id="RQXV01000005">
    <property type="protein sequence ID" value="RRC99296.1"/>
    <property type="molecule type" value="Genomic_DNA"/>
</dbReference>
<feature type="transmembrane region" description="Helical" evidence="8">
    <location>
        <begin position="102"/>
        <end position="122"/>
    </location>
</feature>
<keyword evidence="6 8" id="KW-1133">Transmembrane helix</keyword>
<evidence type="ECO:0000256" key="1">
    <source>
        <dbReference type="ARBA" id="ARBA00004651"/>
    </source>
</evidence>
<evidence type="ECO:0000256" key="6">
    <source>
        <dbReference type="ARBA" id="ARBA00022989"/>
    </source>
</evidence>
<feature type="transmembrane region" description="Helical" evidence="8">
    <location>
        <begin position="74"/>
        <end position="96"/>
    </location>
</feature>
<reference evidence="9 10" key="1">
    <citation type="submission" date="2018-11" db="EMBL/GenBank/DDBJ databases">
        <title>The draft genome sequence of Amphritea balenae JAMM 1525T.</title>
        <authorList>
            <person name="Fang Z."/>
            <person name="Zhang Y."/>
            <person name="Han X."/>
        </authorList>
    </citation>
    <scope>NUCLEOTIDE SEQUENCE [LARGE SCALE GENOMIC DNA]</scope>
    <source>
        <strain evidence="9 10">JAMM 1525</strain>
    </source>
</reference>
<dbReference type="GO" id="GO:0005886">
    <property type="term" value="C:plasma membrane"/>
    <property type="evidence" value="ECO:0007669"/>
    <property type="project" value="UniProtKB-SubCell"/>
</dbReference>
<dbReference type="PANTHER" id="PTHR30269">
    <property type="entry name" value="TRANSMEMBRANE PROTEIN YFCA"/>
    <property type="match status" value="1"/>
</dbReference>
<sequence>MTIEQLLPFLLIVAFGTYVQTVTGFALGMIVLGCVAQLGLASVTFTSVIISLLMLANGPIALRGNLQHLDHKAMLWSLTGLFPALVAGVLLLNYLSSDFTQMLQWLLGATIITGGLFIMLKPEPLPQRSSHRSFAIAGAAAGIFGGLFSIAGPPLVYQLYRQPLSLQTIRLSLLAMFLVMNIIRLLVLGVQGLLTLEMLWTGLICIPVVAAFTLIGKRYPPPFSDTTMRRLAFALLIIIGISLVISA</sequence>
<proteinExistence type="inferred from homology"/>
<evidence type="ECO:0000256" key="7">
    <source>
        <dbReference type="ARBA" id="ARBA00023136"/>
    </source>
</evidence>
<dbReference type="OrthoDB" id="7029178at2"/>
<keyword evidence="3" id="KW-0813">Transport</keyword>
<comment type="similarity">
    <text evidence="2 8">Belongs to the 4-toluene sulfonate uptake permease (TSUP) (TC 2.A.102) family.</text>
</comment>
<evidence type="ECO:0000256" key="3">
    <source>
        <dbReference type="ARBA" id="ARBA00022448"/>
    </source>
</evidence>
<evidence type="ECO:0000256" key="4">
    <source>
        <dbReference type="ARBA" id="ARBA00022475"/>
    </source>
</evidence>
<dbReference type="Pfam" id="PF01925">
    <property type="entry name" value="TauE"/>
    <property type="match status" value="1"/>
</dbReference>
<evidence type="ECO:0000256" key="2">
    <source>
        <dbReference type="ARBA" id="ARBA00009142"/>
    </source>
</evidence>
<dbReference type="InterPro" id="IPR002781">
    <property type="entry name" value="TM_pro_TauE-like"/>
</dbReference>
<feature type="transmembrane region" description="Helical" evidence="8">
    <location>
        <begin position="38"/>
        <end position="62"/>
    </location>
</feature>
<keyword evidence="5 8" id="KW-0812">Transmembrane</keyword>
<name>A0A3P1SQ57_9GAMM</name>
<feature type="transmembrane region" description="Helical" evidence="8">
    <location>
        <begin position="7"/>
        <end position="32"/>
    </location>
</feature>
<evidence type="ECO:0000313" key="9">
    <source>
        <dbReference type="EMBL" id="RRC99296.1"/>
    </source>
</evidence>
<evidence type="ECO:0000256" key="8">
    <source>
        <dbReference type="RuleBase" id="RU363041"/>
    </source>
</evidence>
<evidence type="ECO:0000256" key="5">
    <source>
        <dbReference type="ARBA" id="ARBA00022692"/>
    </source>
</evidence>
<organism evidence="9 10">
    <name type="scientific">Amphritea balenae</name>
    <dbReference type="NCBI Taxonomy" id="452629"/>
    <lineage>
        <taxon>Bacteria</taxon>
        <taxon>Pseudomonadati</taxon>
        <taxon>Pseudomonadota</taxon>
        <taxon>Gammaproteobacteria</taxon>
        <taxon>Oceanospirillales</taxon>
        <taxon>Oceanospirillaceae</taxon>
        <taxon>Amphritea</taxon>
    </lineage>
</organism>
<keyword evidence="7 8" id="KW-0472">Membrane</keyword>
<dbReference type="AlphaFoldDB" id="A0A3P1SQ57"/>
<keyword evidence="10" id="KW-1185">Reference proteome</keyword>
<comment type="subcellular location">
    <subcellularLocation>
        <location evidence="1 8">Cell membrane</location>
        <topology evidence="1 8">Multi-pass membrane protein</topology>
    </subcellularLocation>
</comment>
<accession>A0A3P1SQ57</accession>
<dbReference type="Proteomes" id="UP000267535">
    <property type="component" value="Unassembled WGS sequence"/>
</dbReference>
<dbReference type="RefSeq" id="WP_124926134.1">
    <property type="nucleotide sequence ID" value="NZ_BMOH01000004.1"/>
</dbReference>
<comment type="caution">
    <text evidence="9">The sequence shown here is derived from an EMBL/GenBank/DDBJ whole genome shotgun (WGS) entry which is preliminary data.</text>
</comment>
<feature type="transmembrane region" description="Helical" evidence="8">
    <location>
        <begin position="228"/>
        <end position="246"/>
    </location>
</feature>
<feature type="transmembrane region" description="Helical" evidence="8">
    <location>
        <begin position="169"/>
        <end position="187"/>
    </location>
</feature>
<protein>
    <recommendedName>
        <fullName evidence="8">Probable membrane transporter protein</fullName>
    </recommendedName>
</protein>
<evidence type="ECO:0000313" key="10">
    <source>
        <dbReference type="Proteomes" id="UP000267535"/>
    </source>
</evidence>
<feature type="transmembrane region" description="Helical" evidence="8">
    <location>
        <begin position="134"/>
        <end position="157"/>
    </location>
</feature>
<dbReference type="InterPro" id="IPR052017">
    <property type="entry name" value="TSUP"/>
</dbReference>